<sequence length="121" mass="14039">MSEPRLFAARSPAARVWWRGQRNQDIRRAKPQRFVARARILADRIDTAGRERLDARIEDADELRERTTTRHRKRAVIGETTTALADQIHTNRSLRLVIVVVPLIALEIVINAQPLLNLFRR</sequence>
<dbReference type="OrthoDB" id="7931216at2"/>
<proteinExistence type="predicted"/>
<keyword evidence="3" id="KW-1185">Reference proteome</keyword>
<protein>
    <submittedName>
        <fullName evidence="2">Uncharacterized protein</fullName>
    </submittedName>
</protein>
<keyword evidence="1" id="KW-0472">Membrane</keyword>
<keyword evidence="1" id="KW-1133">Transmembrane helix</keyword>
<dbReference type="STRING" id="582672.SAMN05216360_108116"/>
<evidence type="ECO:0000313" key="2">
    <source>
        <dbReference type="EMBL" id="SDN43074.1"/>
    </source>
</evidence>
<organism evidence="2 3">
    <name type="scientific">Methylobacterium phyllostachyos</name>
    <dbReference type="NCBI Taxonomy" id="582672"/>
    <lineage>
        <taxon>Bacteria</taxon>
        <taxon>Pseudomonadati</taxon>
        <taxon>Pseudomonadota</taxon>
        <taxon>Alphaproteobacteria</taxon>
        <taxon>Hyphomicrobiales</taxon>
        <taxon>Methylobacteriaceae</taxon>
        <taxon>Methylobacterium</taxon>
    </lineage>
</organism>
<evidence type="ECO:0000313" key="3">
    <source>
        <dbReference type="Proteomes" id="UP000198704"/>
    </source>
</evidence>
<feature type="transmembrane region" description="Helical" evidence="1">
    <location>
        <begin position="96"/>
        <end position="116"/>
    </location>
</feature>
<gene>
    <name evidence="2" type="ORF">SAMN05216360_108116</name>
</gene>
<dbReference type="RefSeq" id="WP_091716703.1">
    <property type="nucleotide sequence ID" value="NZ_FNHS01000008.1"/>
</dbReference>
<reference evidence="3" key="1">
    <citation type="submission" date="2016-10" db="EMBL/GenBank/DDBJ databases">
        <authorList>
            <person name="Varghese N."/>
            <person name="Submissions S."/>
        </authorList>
    </citation>
    <scope>NUCLEOTIDE SEQUENCE [LARGE SCALE GENOMIC DNA]</scope>
    <source>
        <strain evidence="3">BL47</strain>
    </source>
</reference>
<dbReference type="AlphaFoldDB" id="A0A1H0BBM8"/>
<keyword evidence="1" id="KW-0812">Transmembrane</keyword>
<evidence type="ECO:0000256" key="1">
    <source>
        <dbReference type="SAM" id="Phobius"/>
    </source>
</evidence>
<name>A0A1H0BBM8_9HYPH</name>
<dbReference type="Proteomes" id="UP000198704">
    <property type="component" value="Unassembled WGS sequence"/>
</dbReference>
<accession>A0A1H0BBM8</accession>
<dbReference type="EMBL" id="FNHS01000008">
    <property type="protein sequence ID" value="SDN43074.1"/>
    <property type="molecule type" value="Genomic_DNA"/>
</dbReference>